<proteinExistence type="predicted"/>
<sequence length="368" mass="40613">MPPTLHKTLRAKKSLVIAAVALPLAAALVVTLALTSKHGSTEPRAFCWGQLSRRDLGQLSTGKGGGYSAEDEPRAYYSGYQKRKFPLCNISQGGAWLAEISVRPSLHNSPWGSDGLDRRAVYESAAPMPHGITGWTGIPHKPQWPSAQLLLPEACREPFRTGDSDVQLRVILRNRQEERWSDTSTRERMTHIATKVGDRLTRKYKCGDENWQKKGQGATPTSKFGHVGPANVCRLRDLKVFTEPEAAEQVRQRTAGTIEDTWSCVTVLDKRLQEQTSTDTGATLAAFTTTRNPHHLTEFKEAHGSSASGKGFTARIVRCGSREYLLNAKYPVPDKSDAGKFGEKNLLDGDTLYTDFEKAFKQRAQCGG</sequence>
<reference evidence="1 2" key="1">
    <citation type="submission" date="2019-06" db="EMBL/GenBank/DDBJ databases">
        <title>Whole genome shotgun sequence of Streptomyces cacaoi subsp. cacaoi NBRC 12748.</title>
        <authorList>
            <person name="Hosoyama A."/>
            <person name="Uohara A."/>
            <person name="Ohji S."/>
            <person name="Ichikawa N."/>
        </authorList>
    </citation>
    <scope>NUCLEOTIDE SEQUENCE [LARGE SCALE GENOMIC DNA]</scope>
    <source>
        <strain evidence="1 2">NBRC 12748</strain>
    </source>
</reference>
<name>A0A4Y3RA94_STRCI</name>
<accession>A0A4Y3RA94</accession>
<evidence type="ECO:0000313" key="2">
    <source>
        <dbReference type="Proteomes" id="UP000319210"/>
    </source>
</evidence>
<protein>
    <submittedName>
        <fullName evidence="1">Uncharacterized protein</fullName>
    </submittedName>
</protein>
<dbReference type="EMBL" id="BJMM01000062">
    <property type="protein sequence ID" value="GEB53758.1"/>
    <property type="molecule type" value="Genomic_DNA"/>
</dbReference>
<organism evidence="1 2">
    <name type="scientific">Streptomyces cacaoi</name>
    <dbReference type="NCBI Taxonomy" id="1898"/>
    <lineage>
        <taxon>Bacteria</taxon>
        <taxon>Bacillati</taxon>
        <taxon>Actinomycetota</taxon>
        <taxon>Actinomycetes</taxon>
        <taxon>Kitasatosporales</taxon>
        <taxon>Streptomycetaceae</taxon>
        <taxon>Streptomyces</taxon>
    </lineage>
</organism>
<keyword evidence="2" id="KW-1185">Reference proteome</keyword>
<gene>
    <name evidence="1" type="ORF">SCA03_63090</name>
</gene>
<dbReference type="AlphaFoldDB" id="A0A4Y3RA94"/>
<dbReference type="Proteomes" id="UP000319210">
    <property type="component" value="Unassembled WGS sequence"/>
</dbReference>
<comment type="caution">
    <text evidence="1">The sequence shown here is derived from an EMBL/GenBank/DDBJ whole genome shotgun (WGS) entry which is preliminary data.</text>
</comment>
<evidence type="ECO:0000313" key="1">
    <source>
        <dbReference type="EMBL" id="GEB53758.1"/>
    </source>
</evidence>